<dbReference type="EMBL" id="CP002282">
    <property type="protein sequence ID" value="ADO84092.1"/>
    <property type="molecule type" value="Genomic_DNA"/>
</dbReference>
<dbReference type="Proteomes" id="UP000006875">
    <property type="component" value="Plasmid pILYOP01"/>
</dbReference>
<organism evidence="2 3">
    <name type="scientific">Ilyobacter polytropus (strain ATCC 51220 / DSM 2926 / LMG 16218 / CuHBu1)</name>
    <dbReference type="NCBI Taxonomy" id="572544"/>
    <lineage>
        <taxon>Bacteria</taxon>
        <taxon>Fusobacteriati</taxon>
        <taxon>Fusobacteriota</taxon>
        <taxon>Fusobacteriia</taxon>
        <taxon>Fusobacteriales</taxon>
        <taxon>Fusobacteriaceae</taxon>
        <taxon>Ilyobacter</taxon>
    </lineage>
</organism>
<dbReference type="Gene3D" id="3.10.450.50">
    <property type="match status" value="1"/>
</dbReference>
<keyword evidence="3" id="KW-1185">Reference proteome</keyword>
<dbReference type="OrthoDB" id="21421at2"/>
<evidence type="ECO:0000313" key="3">
    <source>
        <dbReference type="Proteomes" id="UP000006875"/>
    </source>
</evidence>
<evidence type="ECO:0000313" key="2">
    <source>
        <dbReference type="EMBL" id="ADO84092.1"/>
    </source>
</evidence>
<dbReference type="NCBIfam" id="NF002486">
    <property type="entry name" value="PRK01752.1"/>
    <property type="match status" value="1"/>
</dbReference>
<gene>
    <name evidence="2" type="ordered locus">Ilyop_2332</name>
</gene>
<geneLocation type="plasmid" evidence="2 3">
    <name>pILYOP01</name>
</geneLocation>
<dbReference type="RefSeq" id="WP_013388751.1">
    <property type="nucleotide sequence ID" value="NC_014633.1"/>
</dbReference>
<accession>E3HD92</accession>
<dbReference type="AlphaFoldDB" id="E3HD92"/>
<dbReference type="InterPro" id="IPR048469">
    <property type="entry name" value="YchJ-like_M"/>
</dbReference>
<dbReference type="Pfam" id="PF17775">
    <property type="entry name" value="YchJ_M-like"/>
    <property type="match status" value="1"/>
</dbReference>
<dbReference type="SUPFAM" id="SSF54427">
    <property type="entry name" value="NTF2-like"/>
    <property type="match status" value="1"/>
</dbReference>
<dbReference type="InterPro" id="IPR004027">
    <property type="entry name" value="SEC_C_motif"/>
</dbReference>
<reference evidence="2 3" key="1">
    <citation type="journal article" date="2010" name="Stand. Genomic Sci.">
        <title>Complete genome sequence of Ilyobacter polytropus type strain (CuHbu1).</title>
        <authorList>
            <person name="Sikorski J."/>
            <person name="Chertkov O."/>
            <person name="Lapidus A."/>
            <person name="Nolan M."/>
            <person name="Lucas S."/>
            <person name="Del Rio T.G."/>
            <person name="Tice H."/>
            <person name="Cheng J.F."/>
            <person name="Tapia R."/>
            <person name="Han C."/>
            <person name="Goodwin L."/>
            <person name="Pitluck S."/>
            <person name="Liolios K."/>
            <person name="Ivanova N."/>
            <person name="Mavromatis K."/>
            <person name="Mikhailova N."/>
            <person name="Pati A."/>
            <person name="Chen A."/>
            <person name="Palaniappan K."/>
            <person name="Land M."/>
            <person name="Hauser L."/>
            <person name="Chang Y.J."/>
            <person name="Jeffries C.D."/>
            <person name="Brambilla E."/>
            <person name="Yasawong M."/>
            <person name="Rohde M."/>
            <person name="Pukall R."/>
            <person name="Spring S."/>
            <person name="Goker M."/>
            <person name="Woyke T."/>
            <person name="Bristow J."/>
            <person name="Eisen J.A."/>
            <person name="Markowitz V."/>
            <person name="Hugenholtz P."/>
            <person name="Kyrpides N.C."/>
            <person name="Klenk H.P."/>
        </authorList>
    </citation>
    <scope>NUCLEOTIDE SEQUENCE [LARGE SCALE GENOMIC DNA]</scope>
    <source>
        <strain evidence="3">ATCC 51220 / DSM 2926 / LMG 16218 / CuHBu1</strain>
        <plasmid evidence="3">pILYOP01</plasmid>
    </source>
</reference>
<keyword evidence="2" id="KW-0614">Plasmid</keyword>
<name>E3HD92_ILYPC</name>
<dbReference type="Pfam" id="PF02810">
    <property type="entry name" value="SEC-C"/>
    <property type="match status" value="1"/>
</dbReference>
<protein>
    <submittedName>
        <fullName evidence="2">SEC-C motif domain protein</fullName>
    </submittedName>
</protein>
<feature type="domain" description="YchJ-like middle NTF2-like" evidence="1">
    <location>
        <begin position="28"/>
        <end position="125"/>
    </location>
</feature>
<dbReference type="HOGENOM" id="CLU_099590_2_0_0"/>
<dbReference type="KEGG" id="ipo:Ilyop_2332"/>
<dbReference type="InterPro" id="IPR032710">
    <property type="entry name" value="NTF2-like_dom_sf"/>
</dbReference>
<evidence type="ECO:0000259" key="1">
    <source>
        <dbReference type="Pfam" id="PF17775"/>
    </source>
</evidence>
<sequence length="129" mass="14775">MNICPCGSGKKYEDCCKKYIKKALIPPTAELLMKSRYTAYVVGDFDYILETHDPATVSDVSRDSIIAWSESSKWDGLEIVKTKAGKVRDKKGIVEFKASYIANGKRHIHHEKSLFVKIKGRWYYHGWAE</sequence>
<proteinExistence type="predicted"/>